<dbReference type="EMBL" id="FOFA01000007">
    <property type="protein sequence ID" value="SEQ94071.1"/>
    <property type="molecule type" value="Genomic_DNA"/>
</dbReference>
<proteinExistence type="predicted"/>
<dbReference type="GO" id="GO:0046061">
    <property type="term" value="P:dATP catabolic process"/>
    <property type="evidence" value="ECO:0007669"/>
    <property type="project" value="TreeGrafter"/>
</dbReference>
<dbReference type="Pfam" id="PF03819">
    <property type="entry name" value="MazG"/>
    <property type="match status" value="1"/>
</dbReference>
<dbReference type="GO" id="GO:0046047">
    <property type="term" value="P:TTP catabolic process"/>
    <property type="evidence" value="ECO:0007669"/>
    <property type="project" value="TreeGrafter"/>
</dbReference>
<dbReference type="InterPro" id="IPR048015">
    <property type="entry name" value="NTP-PPase_MazG-like_N"/>
</dbReference>
<dbReference type="Proteomes" id="UP000198504">
    <property type="component" value="Unassembled WGS sequence"/>
</dbReference>
<dbReference type="InterPro" id="IPR011551">
    <property type="entry name" value="NTP_PyrPHydrolase_MazG"/>
</dbReference>
<feature type="domain" description="NTP pyrophosphohydrolase MazG-like" evidence="1">
    <location>
        <begin position="14"/>
        <end position="87"/>
    </location>
</feature>
<dbReference type="PANTHER" id="PTHR30522">
    <property type="entry name" value="NUCLEOSIDE TRIPHOSPHATE PYROPHOSPHOHYDROLASE"/>
    <property type="match status" value="1"/>
</dbReference>
<protein>
    <submittedName>
        <fullName evidence="2">XTP/dITP diphosphohydrolase</fullName>
    </submittedName>
</protein>
<evidence type="ECO:0000313" key="3">
    <source>
        <dbReference type="Proteomes" id="UP000198504"/>
    </source>
</evidence>
<dbReference type="GO" id="GO:0046052">
    <property type="term" value="P:UTP catabolic process"/>
    <property type="evidence" value="ECO:0007669"/>
    <property type="project" value="TreeGrafter"/>
</dbReference>
<dbReference type="GO" id="GO:0047429">
    <property type="term" value="F:nucleoside triphosphate diphosphatase activity"/>
    <property type="evidence" value="ECO:0007669"/>
    <property type="project" value="TreeGrafter"/>
</dbReference>
<dbReference type="OrthoDB" id="9808939at2"/>
<reference evidence="3" key="1">
    <citation type="submission" date="2016-10" db="EMBL/GenBank/DDBJ databases">
        <authorList>
            <person name="Varghese N."/>
            <person name="Submissions S."/>
        </authorList>
    </citation>
    <scope>NUCLEOTIDE SEQUENCE [LARGE SCALE GENOMIC DNA]</scope>
    <source>
        <strain evidence="3">CGMCC 4.6856</strain>
    </source>
</reference>
<dbReference type="CDD" id="cd11528">
    <property type="entry name" value="NTP-PPase_MazG_Nterm"/>
    <property type="match status" value="1"/>
</dbReference>
<dbReference type="InterPro" id="IPR004518">
    <property type="entry name" value="MazG-like_dom"/>
</dbReference>
<dbReference type="STRING" id="1036181.SAMN05421756_10765"/>
<evidence type="ECO:0000259" key="1">
    <source>
        <dbReference type="Pfam" id="PF03819"/>
    </source>
</evidence>
<dbReference type="AlphaFoldDB" id="A0A1H9K4E0"/>
<dbReference type="RefSeq" id="WP_091182846.1">
    <property type="nucleotide sequence ID" value="NZ_FOFA01000007.1"/>
</dbReference>
<gene>
    <name evidence="2" type="ORF">SAMN05421756_10765</name>
</gene>
<name>A0A1H9K4E0_9ACTN</name>
<keyword evidence="2" id="KW-0378">Hydrolase</keyword>
<dbReference type="Gene3D" id="1.10.287.1080">
    <property type="entry name" value="MazG-like"/>
    <property type="match status" value="1"/>
</dbReference>
<sequence length="209" mass="22787">MHRLRADCPWDAQQTHTSLVPYLVEEATEVVEAIEVGTPADLREELGDLLLQVVFHSELAAEEGAFDVEDVAAGIADKLVARHPHVFPYTPEGGDPLAPSEQRVDSVPTDLHATWEQRKAVEKNRASALDGIPEQLSALARGAKILSRARSRGVALEPPAEVEPITDEELGESLLALVRRAQASGLDAEQSARAAVRRLEQQVREAESR</sequence>
<dbReference type="SUPFAM" id="SSF101386">
    <property type="entry name" value="all-alpha NTP pyrophosphatases"/>
    <property type="match status" value="1"/>
</dbReference>
<dbReference type="PANTHER" id="PTHR30522:SF0">
    <property type="entry name" value="NUCLEOSIDE TRIPHOSPHATE PYROPHOSPHOHYDROLASE"/>
    <property type="match status" value="1"/>
</dbReference>
<dbReference type="GO" id="GO:0006203">
    <property type="term" value="P:dGTP catabolic process"/>
    <property type="evidence" value="ECO:0007669"/>
    <property type="project" value="TreeGrafter"/>
</dbReference>
<evidence type="ECO:0000313" key="2">
    <source>
        <dbReference type="EMBL" id="SEQ94071.1"/>
    </source>
</evidence>
<accession>A0A1H9K4E0</accession>
<dbReference type="GO" id="GO:0046081">
    <property type="term" value="P:dUTP catabolic process"/>
    <property type="evidence" value="ECO:0007669"/>
    <property type="project" value="TreeGrafter"/>
</dbReference>
<dbReference type="GO" id="GO:0046076">
    <property type="term" value="P:dTTP catabolic process"/>
    <property type="evidence" value="ECO:0007669"/>
    <property type="project" value="TreeGrafter"/>
</dbReference>
<keyword evidence="3" id="KW-1185">Reference proteome</keyword>
<organism evidence="2 3">
    <name type="scientific">Microlunatus flavus</name>
    <dbReference type="NCBI Taxonomy" id="1036181"/>
    <lineage>
        <taxon>Bacteria</taxon>
        <taxon>Bacillati</taxon>
        <taxon>Actinomycetota</taxon>
        <taxon>Actinomycetes</taxon>
        <taxon>Propionibacteriales</taxon>
        <taxon>Propionibacteriaceae</taxon>
        <taxon>Microlunatus</taxon>
    </lineage>
</organism>